<proteinExistence type="predicted"/>
<comment type="caution">
    <text evidence="1">The sequence shown here is derived from an EMBL/GenBank/DDBJ whole genome shotgun (WGS) entry which is preliminary data.</text>
</comment>
<name>A0ABT7Y745_9VIBR</name>
<dbReference type="RefSeq" id="WP_289964022.1">
    <property type="nucleotide sequence ID" value="NZ_JAUEOZ010000003.1"/>
</dbReference>
<protein>
    <submittedName>
        <fullName evidence="1">Uncharacterized protein</fullName>
    </submittedName>
</protein>
<keyword evidence="2" id="KW-1185">Reference proteome</keyword>
<evidence type="ECO:0000313" key="2">
    <source>
        <dbReference type="Proteomes" id="UP001169719"/>
    </source>
</evidence>
<dbReference type="Proteomes" id="UP001169719">
    <property type="component" value="Unassembled WGS sequence"/>
</dbReference>
<reference evidence="1" key="1">
    <citation type="submission" date="2024-05" db="EMBL/GenBank/DDBJ databases">
        <title>Genome Sequences of Four Agar- Degrading Marine Bacteria.</title>
        <authorList>
            <person name="Phillips E.K."/>
            <person name="Shaffer J.C."/>
            <person name="Henson M.W."/>
            <person name="Temperton B."/>
            <person name="Thrash C.J."/>
            <person name="Martin M.O."/>
        </authorList>
    </citation>
    <scope>NUCLEOTIDE SEQUENCE</scope>
    <source>
        <strain evidence="1">EKP203</strain>
    </source>
</reference>
<gene>
    <name evidence="1" type="ORF">QWJ08_21145</name>
</gene>
<dbReference type="EMBL" id="JAUEOZ010000003">
    <property type="protein sequence ID" value="MDN2483863.1"/>
    <property type="molecule type" value="Genomic_DNA"/>
</dbReference>
<evidence type="ECO:0000313" key="1">
    <source>
        <dbReference type="EMBL" id="MDN2483863.1"/>
    </source>
</evidence>
<sequence length="137" mass="15269">MTFKKAVSTEVISTPYDFVSGSSHSLYVNGEHVLTTRNLSKAEDIKAIFDRGMTVDSLKQKHSDSRHSFMIQLMCSGHSKLAETYFSARATLERKVSEYLDTYPTVSSQRVLASSDAVNSVGAEVLALTGWEFRHGW</sequence>
<organism evidence="1 2">
    <name type="scientific">Vibrio agarivorans</name>
    <dbReference type="NCBI Taxonomy" id="153622"/>
    <lineage>
        <taxon>Bacteria</taxon>
        <taxon>Pseudomonadati</taxon>
        <taxon>Pseudomonadota</taxon>
        <taxon>Gammaproteobacteria</taxon>
        <taxon>Vibrionales</taxon>
        <taxon>Vibrionaceae</taxon>
        <taxon>Vibrio</taxon>
    </lineage>
</organism>
<accession>A0ABT7Y745</accession>